<dbReference type="AlphaFoldDB" id="A0A699K396"/>
<evidence type="ECO:0000313" key="1">
    <source>
        <dbReference type="EMBL" id="GFA70263.1"/>
    </source>
</evidence>
<sequence length="147" mass="17902">RSFSHSDVNRMIRFKKKLQDLKAIIRCWVKDKRMHRRLELQRKLHDINQKEAKYSFQKSKIKWAIEGDENSKFFHGIINKKRFQLAIRGVFYNGLWCTDPGKVKEAFFNHFEARFKKPVAHRFMLKFPFNKRWSDMQAVDLERNVIN</sequence>
<dbReference type="GO" id="GO:0003964">
    <property type="term" value="F:RNA-directed DNA polymerase activity"/>
    <property type="evidence" value="ECO:0007669"/>
    <property type="project" value="UniProtKB-KW"/>
</dbReference>
<comment type="caution">
    <text evidence="1">The sequence shown here is derived from an EMBL/GenBank/DDBJ whole genome shotgun (WGS) entry which is preliminary data.</text>
</comment>
<keyword evidence="1" id="KW-0808">Transferase</keyword>
<feature type="non-terminal residue" evidence="1">
    <location>
        <position position="1"/>
    </location>
</feature>
<proteinExistence type="predicted"/>
<protein>
    <submittedName>
        <fullName evidence="1">RNA-directed DNA polymerase, eukaryota</fullName>
    </submittedName>
</protein>
<gene>
    <name evidence="1" type="ORF">Tci_642235</name>
</gene>
<name>A0A699K396_TANCI</name>
<keyword evidence="1" id="KW-0548">Nucleotidyltransferase</keyword>
<keyword evidence="1" id="KW-0695">RNA-directed DNA polymerase</keyword>
<reference evidence="1" key="1">
    <citation type="journal article" date="2019" name="Sci. Rep.">
        <title>Draft genome of Tanacetum cinerariifolium, the natural source of mosquito coil.</title>
        <authorList>
            <person name="Yamashiro T."/>
            <person name="Shiraishi A."/>
            <person name="Satake H."/>
            <person name="Nakayama K."/>
        </authorList>
    </citation>
    <scope>NUCLEOTIDE SEQUENCE</scope>
</reference>
<dbReference type="EMBL" id="BKCJ010471801">
    <property type="protein sequence ID" value="GFA70263.1"/>
    <property type="molecule type" value="Genomic_DNA"/>
</dbReference>
<organism evidence="1">
    <name type="scientific">Tanacetum cinerariifolium</name>
    <name type="common">Dalmatian daisy</name>
    <name type="synonym">Chrysanthemum cinerariifolium</name>
    <dbReference type="NCBI Taxonomy" id="118510"/>
    <lineage>
        <taxon>Eukaryota</taxon>
        <taxon>Viridiplantae</taxon>
        <taxon>Streptophyta</taxon>
        <taxon>Embryophyta</taxon>
        <taxon>Tracheophyta</taxon>
        <taxon>Spermatophyta</taxon>
        <taxon>Magnoliopsida</taxon>
        <taxon>eudicotyledons</taxon>
        <taxon>Gunneridae</taxon>
        <taxon>Pentapetalae</taxon>
        <taxon>asterids</taxon>
        <taxon>campanulids</taxon>
        <taxon>Asterales</taxon>
        <taxon>Asteraceae</taxon>
        <taxon>Asteroideae</taxon>
        <taxon>Anthemideae</taxon>
        <taxon>Anthemidinae</taxon>
        <taxon>Tanacetum</taxon>
    </lineage>
</organism>
<accession>A0A699K396</accession>